<dbReference type="EMBL" id="VCLA01000080">
    <property type="protein sequence ID" value="MQT00523.1"/>
    <property type="molecule type" value="Genomic_DNA"/>
</dbReference>
<dbReference type="AlphaFoldDB" id="A0A646KE68"/>
<comment type="caution">
    <text evidence="2">The sequence shown here is derived from an EMBL/GenBank/DDBJ whole genome shotgun (WGS) entry which is preliminary data.</text>
</comment>
<dbReference type="Proteomes" id="UP000419138">
    <property type="component" value="Unassembled WGS sequence"/>
</dbReference>
<organism evidence="2 3">
    <name type="scientific">Streptomyces jumonjinensis</name>
    <dbReference type="NCBI Taxonomy" id="1945"/>
    <lineage>
        <taxon>Bacteria</taxon>
        <taxon>Bacillati</taxon>
        <taxon>Actinomycetota</taxon>
        <taxon>Actinomycetes</taxon>
        <taxon>Kitasatosporales</taxon>
        <taxon>Streptomycetaceae</taxon>
        <taxon>Streptomyces</taxon>
    </lineage>
</organism>
<keyword evidence="1" id="KW-0812">Transmembrane</keyword>
<dbReference type="OrthoDB" id="3393054at2"/>
<proteinExistence type="predicted"/>
<name>A0A646KE68_STRJU</name>
<feature type="transmembrane region" description="Helical" evidence="1">
    <location>
        <begin position="97"/>
        <end position="118"/>
    </location>
</feature>
<dbReference type="RefSeq" id="WP_153522081.1">
    <property type="nucleotide sequence ID" value="NZ_JBEPDZ010000039.1"/>
</dbReference>
<feature type="transmembrane region" description="Helical" evidence="1">
    <location>
        <begin position="124"/>
        <end position="141"/>
    </location>
</feature>
<protein>
    <submittedName>
        <fullName evidence="2">Uncharacterized protein</fullName>
    </submittedName>
</protein>
<keyword evidence="1" id="KW-0472">Membrane</keyword>
<feature type="transmembrane region" description="Helical" evidence="1">
    <location>
        <begin position="20"/>
        <end position="41"/>
    </location>
</feature>
<evidence type="ECO:0000256" key="1">
    <source>
        <dbReference type="SAM" id="Phobius"/>
    </source>
</evidence>
<keyword evidence="3" id="KW-1185">Reference proteome</keyword>
<gene>
    <name evidence="2" type="ORF">FF041_09870</name>
</gene>
<accession>A0A646KE68</accession>
<evidence type="ECO:0000313" key="3">
    <source>
        <dbReference type="Proteomes" id="UP000419138"/>
    </source>
</evidence>
<evidence type="ECO:0000313" key="2">
    <source>
        <dbReference type="EMBL" id="MQT00523.1"/>
    </source>
</evidence>
<feature type="transmembrane region" description="Helical" evidence="1">
    <location>
        <begin position="153"/>
        <end position="175"/>
    </location>
</feature>
<feature type="transmembrane region" description="Helical" evidence="1">
    <location>
        <begin position="53"/>
        <end position="76"/>
    </location>
</feature>
<keyword evidence="1" id="KW-1133">Transmembrane helix</keyword>
<sequence>MRHIWSSRIPRWSPQDTTLATAVSTVQIAVAGTAWLITTTIARDDHGIAQPVLGWLCLLVASPLVLPVAGLLYAVLLPLPVAAIAPWAARRARGPEWGWRALLTAVFAAVHALPWAWLGAGYPVAWAWIAAGAVPPMLAVDRARRRTEPVRRVWRWTAAATALLVPATVALLALATKAGVLKEYEPPELTAAELAGEWAGPGDARLSLGADGRAAFADVPAAADDSLCDGAGRWSLDTSGHRDEILLGTGDCGGEIAWLIGGTEKRPELSVFLGDPDAGDLVILTRQGGDG</sequence>
<reference evidence="2 3" key="1">
    <citation type="submission" date="2019-05" db="EMBL/GenBank/DDBJ databases">
        <title>Comparative genomics and metabolomics analyses of clavulanic acid producing Streptomyces species provides insight into specialized metabolism and evolution of beta-lactam biosynthetic gene clusters.</title>
        <authorList>
            <person name="Moore M.A."/>
            <person name="Cruz-Morales P."/>
            <person name="Barona Gomez F."/>
            <person name="Kapil T."/>
        </authorList>
    </citation>
    <scope>NUCLEOTIDE SEQUENCE [LARGE SCALE GENOMIC DNA]</scope>
    <source>
        <strain evidence="2 3">NRRL 5741</strain>
    </source>
</reference>